<dbReference type="SMART" id="SM00368">
    <property type="entry name" value="LRR_RI"/>
    <property type="match status" value="6"/>
</dbReference>
<evidence type="ECO:0000256" key="2">
    <source>
        <dbReference type="SAM" id="MobiDB-lite"/>
    </source>
</evidence>
<evidence type="ECO:0000313" key="3">
    <source>
        <dbReference type="EMBL" id="CEM22497.1"/>
    </source>
</evidence>
<dbReference type="InterPro" id="IPR006553">
    <property type="entry name" value="Leu-rich_rpt_Cys-con_subtyp"/>
</dbReference>
<dbReference type="InterPro" id="IPR050648">
    <property type="entry name" value="F-box_LRR-repeat"/>
</dbReference>
<accession>A0A0G4G2T3</accession>
<protein>
    <submittedName>
        <fullName evidence="3">Uncharacterized protein</fullName>
    </submittedName>
</protein>
<proteinExistence type="predicted"/>
<dbReference type="Gene3D" id="3.80.10.10">
    <property type="entry name" value="Ribonuclease Inhibitor"/>
    <property type="match status" value="2"/>
</dbReference>
<reference evidence="3" key="1">
    <citation type="submission" date="2014-11" db="EMBL/GenBank/DDBJ databases">
        <authorList>
            <person name="Otto D Thomas"/>
            <person name="Naeem Raeece"/>
        </authorList>
    </citation>
    <scope>NUCLEOTIDE SEQUENCE</scope>
</reference>
<feature type="compositionally biased region" description="Low complexity" evidence="2">
    <location>
        <begin position="452"/>
        <end position="475"/>
    </location>
</feature>
<sequence length="1548" mass="168727">MKESNKGLRKVTEALRRDIEDLKRDVEKAGQKDSRACSRTDEGAQVAKVLGGRFLSVPADLRALISEKRVRLINLSALWESVHAHVPLLVRSDHEKGTETETEGGGSQKRADSVLGGTEGAIYEALTDPKCFVHDGGGVGEECQTRGEETQLSRVLVSRDTLRQSLYIVEGPLDGEGDGGDENETEGVRSLLTLVSRLGAQMARLSKQSANRDTPLAYVPTTCLPGDPPVTDGSANLGGFPLFVFWAPVCVLTDNSATAMQGERGQREGGVVNQVQRMSRCGPVKIQDVSIPTRGYLQREVEQIWREEKQKRFKAAESLHSRGEAGRIHECIGGRPLHMPLPEEVDNDLSSFKGLRELALSGAVSFLDVRALLCETADRLGVPEGGSIREEMRRRGGCLQECVPSSFPIPGQKHCRKSPVLSRRQALPPSLFLSKEDFEDLECTPPHIATDSRGSQMGIESSSSSCSSTPSNCQSDKTQNRPATALEIFVGSPIVLFALSYGWLTRDLPDDERGFHLSRVVGFFEKLLVEDQRFKGKKVGLFWDFASVHQFPRSVAEAALFKAVIANMNIIYSHRFVCVLRSRGVPENSENPTPFEFRGWPFFEVCVSSTKSSQLIVNLPQQSLVNVSEHTENADFGVGASDIDEWDMSAEWLDTIPSFSEASTGAVSVPLGPREFGRLVGFKKFTSGSDCDTVRASYGRFFKAVAAEIEQLSFTDRPALGDEHARSLASFIRDLHSPWADGALHPEALSSLKLREIRLEGLSLGDEGLIALCHGLESLSLARRGLSAAQPVPPSLFVNRCAHVGAVGLGAAVRTHICGAVNLQIKGEEVRERKPLPSLSMPLDALSLKRLTTLPGEVSDSVSRLKVIIRARAPKGVPELLKEMESALQTLCKILCRESTHAGVCTLVSELTSVEFQVAPVFLPSSFLLSAQSPTPNAEEEHLLLSSLRTFCARLADKIQGHPNANIMQKSRLTPSFFLHTSPNPPELLMPRPSVPRTLVLRHINNRSCFKFRNFMRDTGRQIPGCLHGLLSLEIDEQSSWIKVAGLRALCEALAPKGGGGAIELEKLDLGGCEGLNDDAEEVLLQFLRRLYAAKRSAGVSFSPVEIPPRWKAMSREARRRVAREAVRLQTSDSSKLPLKLHGFGYASDEVVRRWADDLKALNGEKGGLRGVKIINLCGCRLITTEGLRALCQALAPGDGEGAIDLEEVDLGGCEGLSDESAELLVEFLERLHAAKRSAGGNCGPRVLSRVFPLSAIPSTLNASEVATNEILCRWSEDLKTLHKRGAGIRGLKIINLYSCRLITTEGLRALCQALAPGDREGAIDLEEVDLSGCEGLSDESAKVLVEFLERLYAAKRSAGGNCGPVEIYMSETGLSEEATARVDIESMRLQTSIPSKLPSSLTASTRATDEILCGWADDLKTIHRGEGGIRGVKEINLCSSSLITAEGLRALCEALAPESGAGVLDLEKLDLSWCEGLNDESERVLVQFLRRLYAAKRSAGMKFTPVKMRLDVTGMSEEAKVRALLLPLYLIDSVCVRTWCVCKPACS</sequence>
<dbReference type="InterPro" id="IPR032675">
    <property type="entry name" value="LRR_dom_sf"/>
</dbReference>
<dbReference type="SMART" id="SM00367">
    <property type="entry name" value="LRR_CC"/>
    <property type="match status" value="8"/>
</dbReference>
<dbReference type="SUPFAM" id="SSF52047">
    <property type="entry name" value="RNI-like"/>
    <property type="match status" value="1"/>
</dbReference>
<feature type="region of interest" description="Disordered" evidence="2">
    <location>
        <begin position="93"/>
        <end position="113"/>
    </location>
</feature>
<name>A0A0G4G2T3_9ALVE</name>
<keyword evidence="1" id="KW-0175">Coiled coil</keyword>
<gene>
    <name evidence="3" type="ORF">Cvel_4106</name>
</gene>
<organism evidence="3">
    <name type="scientific">Chromera velia CCMP2878</name>
    <dbReference type="NCBI Taxonomy" id="1169474"/>
    <lineage>
        <taxon>Eukaryota</taxon>
        <taxon>Sar</taxon>
        <taxon>Alveolata</taxon>
        <taxon>Colpodellida</taxon>
        <taxon>Chromeraceae</taxon>
        <taxon>Chromera</taxon>
    </lineage>
</organism>
<dbReference type="PANTHER" id="PTHR13382">
    <property type="entry name" value="MITOCHONDRIAL ATP SYNTHASE COUPLING FACTOR B"/>
    <property type="match status" value="1"/>
</dbReference>
<feature type="region of interest" description="Disordered" evidence="2">
    <location>
        <begin position="447"/>
        <end position="478"/>
    </location>
</feature>
<dbReference type="EMBL" id="CDMZ01000838">
    <property type="protein sequence ID" value="CEM22497.1"/>
    <property type="molecule type" value="Genomic_DNA"/>
</dbReference>
<dbReference type="VEuPathDB" id="CryptoDB:Cvel_4106"/>
<evidence type="ECO:0000256" key="1">
    <source>
        <dbReference type="SAM" id="Coils"/>
    </source>
</evidence>
<dbReference type="GO" id="GO:0005737">
    <property type="term" value="C:cytoplasm"/>
    <property type="evidence" value="ECO:0007669"/>
    <property type="project" value="TreeGrafter"/>
</dbReference>
<feature type="coiled-coil region" evidence="1">
    <location>
        <begin position="5"/>
        <end position="32"/>
    </location>
</feature>